<comment type="caution">
    <text evidence="1">The sequence shown here is derived from an EMBL/GenBank/DDBJ whole genome shotgun (WGS) entry which is preliminary data.</text>
</comment>
<evidence type="ECO:0000313" key="2">
    <source>
        <dbReference type="Proteomes" id="UP000586694"/>
    </source>
</evidence>
<dbReference type="EMBL" id="JACASU010000105">
    <property type="protein sequence ID" value="NWK00168.1"/>
    <property type="molecule type" value="Genomic_DNA"/>
</dbReference>
<reference evidence="1 2" key="1">
    <citation type="journal article" date="2019" name="Environ. Microbiol.">
        <title>Genomics insights into ecotype formation of ammonia-oxidizing archaea in the deep ocean.</title>
        <authorList>
            <person name="Wang Y."/>
            <person name="Huang J.M."/>
            <person name="Cui G.J."/>
            <person name="Nunoura T."/>
            <person name="Takaki Y."/>
            <person name="Li W.L."/>
            <person name="Li J."/>
            <person name="Gao Z.M."/>
            <person name="Takai K."/>
            <person name="Zhang A.Q."/>
            <person name="Stepanauskas R."/>
        </authorList>
    </citation>
    <scope>NUCLEOTIDE SEQUENCE [LARGE SCALE GENOMIC DNA]</scope>
    <source>
        <strain evidence="1 2">L19b</strain>
    </source>
</reference>
<name>A0A7K4NFU2_9ARCH</name>
<accession>A0A7K4NFU2</accession>
<organism evidence="1 2">
    <name type="scientific">Marine Group I thaumarchaeote</name>
    <dbReference type="NCBI Taxonomy" id="2511932"/>
    <lineage>
        <taxon>Archaea</taxon>
        <taxon>Nitrososphaerota</taxon>
        <taxon>Marine Group I</taxon>
    </lineage>
</organism>
<evidence type="ECO:0000313" key="1">
    <source>
        <dbReference type="EMBL" id="NWK00168.1"/>
    </source>
</evidence>
<sequence>MKDIKLTLDNLNIKPNSEIKGHVTVNYPGMYDGVVINTQIIGSNKLIVYKSYNDEKISDNVSRLSISRDVMADNKAKFTAVIEFEPKQSHDVKFRASIIEQHKEVESDQLFAKFSA</sequence>
<dbReference type="AlphaFoldDB" id="A0A7K4NFU2"/>
<dbReference type="Proteomes" id="UP000586694">
    <property type="component" value="Unassembled WGS sequence"/>
</dbReference>
<protein>
    <submittedName>
        <fullName evidence="1">Uncharacterized protein</fullName>
    </submittedName>
</protein>
<gene>
    <name evidence="1" type="ORF">HX802_05920</name>
</gene>
<proteinExistence type="predicted"/>